<dbReference type="Proteomes" id="UP000663862">
    <property type="component" value="Unassembled WGS sequence"/>
</dbReference>
<comment type="caution">
    <text evidence="2">The sequence shown here is derived from an EMBL/GenBank/DDBJ whole genome shotgun (WGS) entry which is preliminary data.</text>
</comment>
<dbReference type="EMBL" id="CAJOBQ010017553">
    <property type="protein sequence ID" value="CAF4730013.1"/>
    <property type="molecule type" value="Genomic_DNA"/>
</dbReference>
<gene>
    <name evidence="2" type="ORF">TSG867_LOCUS34320</name>
</gene>
<evidence type="ECO:0000256" key="1">
    <source>
        <dbReference type="SAM" id="MobiDB-lite"/>
    </source>
</evidence>
<feature type="compositionally biased region" description="Polar residues" evidence="1">
    <location>
        <begin position="1"/>
        <end position="12"/>
    </location>
</feature>
<feature type="region of interest" description="Disordered" evidence="1">
    <location>
        <begin position="1"/>
        <end position="50"/>
    </location>
</feature>
<feature type="non-terminal residue" evidence="2">
    <location>
        <position position="1"/>
    </location>
</feature>
<name>A0A821K598_9BILA</name>
<protein>
    <submittedName>
        <fullName evidence="2">Uncharacterized protein</fullName>
    </submittedName>
</protein>
<sequence length="91" mass="8953">RGDTLAGSTSKFGFSESGEDGVTTEASAQGGGTSKFGSSWSGEEDVPTRARAHVGTTRGVATLVAAVAKFGTSGSVEIGVLSNAGTQRGDA</sequence>
<reference evidence="2" key="1">
    <citation type="submission" date="2021-02" db="EMBL/GenBank/DDBJ databases">
        <authorList>
            <person name="Nowell W R."/>
        </authorList>
    </citation>
    <scope>NUCLEOTIDE SEQUENCE</scope>
</reference>
<dbReference type="AlphaFoldDB" id="A0A821K598"/>
<feature type="non-terminal residue" evidence="2">
    <location>
        <position position="91"/>
    </location>
</feature>
<proteinExistence type="predicted"/>
<evidence type="ECO:0000313" key="3">
    <source>
        <dbReference type="Proteomes" id="UP000663862"/>
    </source>
</evidence>
<accession>A0A821K598</accession>
<organism evidence="2 3">
    <name type="scientific">Rotaria socialis</name>
    <dbReference type="NCBI Taxonomy" id="392032"/>
    <lineage>
        <taxon>Eukaryota</taxon>
        <taxon>Metazoa</taxon>
        <taxon>Spiralia</taxon>
        <taxon>Gnathifera</taxon>
        <taxon>Rotifera</taxon>
        <taxon>Eurotatoria</taxon>
        <taxon>Bdelloidea</taxon>
        <taxon>Philodinida</taxon>
        <taxon>Philodinidae</taxon>
        <taxon>Rotaria</taxon>
    </lineage>
</organism>
<evidence type="ECO:0000313" key="2">
    <source>
        <dbReference type="EMBL" id="CAF4730013.1"/>
    </source>
</evidence>